<dbReference type="Pfam" id="PF22679">
    <property type="entry name" value="T1R_D3-like"/>
    <property type="match status" value="1"/>
</dbReference>
<dbReference type="InParanoid" id="A0A061AC18"/>
<dbReference type="InterPro" id="IPR021810">
    <property type="entry name" value="T1RH-like_C"/>
</dbReference>
<dbReference type="InterPro" id="IPR014001">
    <property type="entry name" value="Helicase_ATP-bd"/>
</dbReference>
<dbReference type="SMART" id="SM00487">
    <property type="entry name" value="DEXDc"/>
    <property type="match status" value="1"/>
</dbReference>
<comment type="similarity">
    <text evidence="2 11">Belongs to the HsdR family.</text>
</comment>
<dbReference type="GO" id="GO:0003677">
    <property type="term" value="F:DNA binding"/>
    <property type="evidence" value="ECO:0007669"/>
    <property type="project" value="UniProtKB-KW"/>
</dbReference>
<dbReference type="RefSeq" id="WP_045749427.1">
    <property type="nucleotide sequence ID" value="NZ_FUZK01000001.1"/>
</dbReference>
<evidence type="ECO:0000256" key="4">
    <source>
        <dbReference type="ARBA" id="ARBA00022722"/>
    </source>
</evidence>
<keyword evidence="9 11" id="KW-0067">ATP-binding</keyword>
<dbReference type="PANTHER" id="PTHR30195">
    <property type="entry name" value="TYPE I SITE-SPECIFIC DEOXYRIBONUCLEASE PROTEIN SUBUNIT M AND R"/>
    <property type="match status" value="1"/>
</dbReference>
<dbReference type="GO" id="GO:0009307">
    <property type="term" value="P:DNA restriction-modification system"/>
    <property type="evidence" value="ECO:0007669"/>
    <property type="project" value="UniProtKB-KW"/>
</dbReference>
<evidence type="ECO:0000256" key="9">
    <source>
        <dbReference type="ARBA" id="ARBA00022840"/>
    </source>
</evidence>
<keyword evidence="6 11" id="KW-0680">Restriction system</keyword>
<keyword evidence="14" id="KW-1185">Reference proteome</keyword>
<keyword evidence="10 11" id="KW-0238">DNA-binding</keyword>
<comment type="catalytic activity">
    <reaction evidence="1 11">
        <text>Endonucleolytic cleavage of DNA to give random double-stranded fragments with terminal 5'-phosphates, ATP is simultaneously hydrolyzed.</text>
        <dbReference type="EC" id="3.1.21.3"/>
    </reaction>
</comment>
<dbReference type="CDD" id="cd18800">
    <property type="entry name" value="SF2_C_EcoR124I-like"/>
    <property type="match status" value="1"/>
</dbReference>
<organism evidence="13 14">
    <name type="scientific">Acholeplasma oculi</name>
    <dbReference type="NCBI Taxonomy" id="35623"/>
    <lineage>
        <taxon>Bacteria</taxon>
        <taxon>Bacillati</taxon>
        <taxon>Mycoplasmatota</taxon>
        <taxon>Mollicutes</taxon>
        <taxon>Acholeplasmatales</taxon>
        <taxon>Acholeplasmataceae</taxon>
        <taxon>Acholeplasma</taxon>
    </lineage>
</organism>
<gene>
    <name evidence="13" type="primary">hsdR</name>
    <name evidence="13" type="ORF">Aocu_08810</name>
</gene>
<evidence type="ECO:0000256" key="7">
    <source>
        <dbReference type="ARBA" id="ARBA00022759"/>
    </source>
</evidence>
<evidence type="ECO:0000313" key="14">
    <source>
        <dbReference type="Proteomes" id="UP000032434"/>
    </source>
</evidence>
<evidence type="ECO:0000256" key="3">
    <source>
        <dbReference type="ARBA" id="ARBA00011296"/>
    </source>
</evidence>
<evidence type="ECO:0000256" key="10">
    <source>
        <dbReference type="ARBA" id="ARBA00023125"/>
    </source>
</evidence>
<comment type="function">
    <text evidence="11">Subunit R is required for both nuclease and ATPase activities, but not for modification.</text>
</comment>
<dbReference type="Proteomes" id="UP000032434">
    <property type="component" value="Chromosome 1"/>
</dbReference>
<dbReference type="EMBL" id="LK028559">
    <property type="protein sequence ID" value="CDR30954.1"/>
    <property type="molecule type" value="Genomic_DNA"/>
</dbReference>
<dbReference type="OrthoDB" id="9758243at2"/>
<evidence type="ECO:0000256" key="11">
    <source>
        <dbReference type="RuleBase" id="RU364115"/>
    </source>
</evidence>
<dbReference type="Gene3D" id="3.40.50.300">
    <property type="entry name" value="P-loop containing nucleotide triphosphate hydrolases"/>
    <property type="match status" value="2"/>
</dbReference>
<dbReference type="InterPro" id="IPR055180">
    <property type="entry name" value="HsdR_RecA-like_helicase_dom_2"/>
</dbReference>
<dbReference type="PROSITE" id="PS51192">
    <property type="entry name" value="HELICASE_ATP_BIND_1"/>
    <property type="match status" value="1"/>
</dbReference>
<dbReference type="GO" id="GO:0009035">
    <property type="term" value="F:type I site-specific deoxyribonuclease activity"/>
    <property type="evidence" value="ECO:0007669"/>
    <property type="project" value="UniProtKB-EC"/>
</dbReference>
<dbReference type="REBASE" id="87929">
    <property type="entry name" value="Aoc19LORF8870P"/>
</dbReference>
<dbReference type="GO" id="GO:0005524">
    <property type="term" value="F:ATP binding"/>
    <property type="evidence" value="ECO:0007669"/>
    <property type="project" value="UniProtKB-KW"/>
</dbReference>
<protein>
    <recommendedName>
        <fullName evidence="11">Type I restriction enzyme endonuclease subunit</fullName>
        <shortName evidence="11">R protein</shortName>
        <ecNumber evidence="11">3.1.21.3</ecNumber>
    </recommendedName>
</protein>
<dbReference type="CDD" id="cd22332">
    <property type="entry name" value="HsdR_N"/>
    <property type="match status" value="1"/>
</dbReference>
<evidence type="ECO:0000256" key="5">
    <source>
        <dbReference type="ARBA" id="ARBA00022741"/>
    </source>
</evidence>
<keyword evidence="5 11" id="KW-0547">Nucleotide-binding</keyword>
<dbReference type="KEGG" id="aoc:Aocu_08810"/>
<accession>A0A061AC18</accession>
<comment type="subunit">
    <text evidence="3 11">The type I restriction/modification system is composed of three polypeptides R, M and S.</text>
</comment>
<dbReference type="InterPro" id="IPR040980">
    <property type="entry name" value="SWI2_SNF2"/>
</dbReference>
<evidence type="ECO:0000256" key="2">
    <source>
        <dbReference type="ARBA" id="ARBA00008598"/>
    </source>
</evidence>
<dbReference type="PATRIC" id="fig|35623.3.peg.881"/>
<dbReference type="SUPFAM" id="SSF52540">
    <property type="entry name" value="P-loop containing nucleoside triphosphate hydrolases"/>
    <property type="match status" value="2"/>
</dbReference>
<dbReference type="PANTHER" id="PTHR30195:SF15">
    <property type="entry name" value="TYPE I RESTRICTION ENZYME HINDI ENDONUCLEASE SUBUNIT"/>
    <property type="match status" value="1"/>
</dbReference>
<name>A0A061AC18_9MOLU</name>
<dbReference type="NCBIfam" id="TIGR00348">
    <property type="entry name" value="hsdR"/>
    <property type="match status" value="1"/>
</dbReference>
<keyword evidence="7 13" id="KW-0255">Endonuclease</keyword>
<reference evidence="14" key="1">
    <citation type="submission" date="2014-05" db="EMBL/GenBank/DDBJ databases">
        <authorList>
            <person name="Kube M."/>
        </authorList>
    </citation>
    <scope>NUCLEOTIDE SEQUENCE [LARGE SCALE GENOMIC DNA]</scope>
</reference>
<dbReference type="InterPro" id="IPR027417">
    <property type="entry name" value="P-loop_NTPase"/>
</dbReference>
<dbReference type="Pfam" id="PF04313">
    <property type="entry name" value="HSDR_N"/>
    <property type="match status" value="1"/>
</dbReference>
<dbReference type="EC" id="3.1.21.3" evidence="11"/>
<keyword evidence="8 11" id="KW-0378">Hydrolase</keyword>
<dbReference type="Pfam" id="PF18766">
    <property type="entry name" value="SWI2_SNF2"/>
    <property type="match status" value="1"/>
</dbReference>
<feature type="domain" description="Helicase ATP-binding" evidence="12">
    <location>
        <begin position="294"/>
        <end position="480"/>
    </location>
</feature>
<keyword evidence="4" id="KW-0540">Nuclease</keyword>
<sequence length="1041" mass="120912">MSSYKFSESELENALIALIDKHDLYQYMDNETDSWISTRNLNDFINDKLLIEQLRLINPDVRSEIILEVVKRIKFIDNPSLFERNRIFHNYLVNGITVDDDFSDVNPTIKLIDFVNVNNNVFQISHQIVFNESRERSNRKPDVIIFINGIPLILMELKSIDIDDDSTTLENAYMQLGSNTENSGYRYDIPTLFNYNAFLVISDGVHIKVGTLTSKLDRFNEWKSIDGEPGYDDSCINKLQIFVDGLLEPKRLLDVIQHHIFFIDNKNRKSTKIMAQYFQYFGVLRSLESIKNSKLPHGDGKAGIVWHTQGSGKSFSMVMLAHRLMLEKDLNVPTIIVLTDRIDLDDQIYKTFESAKEFLNVTPTFTTSRKDLVQKIEEVQQGGIILSVIAKFDKNDVRPNLRDNIIVMADEAHRGHYGVYEKISYKYDKENQEYELITKFGTEKYIRETLPNATFIGFTGTPVTTKEKSTADVYGNVIDTYDMTQSVIDGSTVRIFYEGRLAKIWTDEKVINQIDDYYKSLETTGQATSEAIDKSKKEMSKLKVILEDDDVLRRLAIDILEHYDGRKDFLHGKAMIVVSTRKSAIKLYNFMIEQKPEYTDIVIPVVTESNKDTEEMRDLFKNSAYRKELAEEFKKEDSKYKIAIVVDMWLTGFDVPDLDVIYFFKRLKSHALMQAIARVNRVYPGKEHGLIVDYIGLNKLLENALEEYTARDRDFNIQDIQKEAYNLLKEKLSILNELFVKVEKVGFYTDNALKRFKAIQDGVEFIIKDKKQETIFIEDLSLAIKQTFVICSGVCTLEQKEDIFYYLAVRSYLLKLRFGTSKVSISEINNHVKELLADALQSDEVKVLTKARDDSNVIDLLRPEKIDELRKNNPPHVFIEIIKKLLERAIHESRKHNMFKSQEYSERLRRILKTYHDRDGLFDTVKTITEIIDFAHDVVDDEDKATSNGLYGRERAFYDALIRNKSAKELMKDETLKLIAQELRATVEEYATSDWTKKKATQATMRVKIKELLKKYNYPPEYEKEAMENVINQAAYMMDEN</sequence>
<dbReference type="AlphaFoldDB" id="A0A061AC18"/>
<evidence type="ECO:0000256" key="1">
    <source>
        <dbReference type="ARBA" id="ARBA00000851"/>
    </source>
</evidence>
<dbReference type="Pfam" id="PF11867">
    <property type="entry name" value="T1RH-like_C"/>
    <property type="match status" value="1"/>
</dbReference>
<evidence type="ECO:0000259" key="12">
    <source>
        <dbReference type="PROSITE" id="PS51192"/>
    </source>
</evidence>
<dbReference type="InterPro" id="IPR007409">
    <property type="entry name" value="Restrct_endonuc_type1_HsdR_N"/>
</dbReference>
<evidence type="ECO:0000313" key="13">
    <source>
        <dbReference type="EMBL" id="CDR30954.1"/>
    </source>
</evidence>
<evidence type="ECO:0000256" key="8">
    <source>
        <dbReference type="ARBA" id="ARBA00022801"/>
    </source>
</evidence>
<dbReference type="HOGENOM" id="CLU_005762_1_0_14"/>
<proteinExistence type="inferred from homology"/>
<dbReference type="InterPro" id="IPR004473">
    <property type="entry name" value="Restrct_endonuc_typeI_HsdR"/>
</dbReference>
<dbReference type="InterPro" id="IPR051268">
    <property type="entry name" value="Type-I_R_enzyme_R_subunit"/>
</dbReference>
<dbReference type="Gene3D" id="3.90.1570.50">
    <property type="match status" value="1"/>
</dbReference>
<evidence type="ECO:0000256" key="6">
    <source>
        <dbReference type="ARBA" id="ARBA00022747"/>
    </source>
</evidence>
<dbReference type="STRING" id="35623.Aocu_08810"/>